<feature type="compositionally biased region" description="Pro residues" evidence="1">
    <location>
        <begin position="76"/>
        <end position="88"/>
    </location>
</feature>
<reference evidence="2 3" key="1">
    <citation type="journal article" date="2015" name="Genome Biol. Evol.">
        <title>Comparative Genomics of a Bacterivorous Green Alga Reveals Evolutionary Causalities and Consequences of Phago-Mixotrophic Mode of Nutrition.</title>
        <authorList>
            <person name="Burns J.A."/>
            <person name="Paasch A."/>
            <person name="Narechania A."/>
            <person name="Kim E."/>
        </authorList>
    </citation>
    <scope>NUCLEOTIDE SEQUENCE [LARGE SCALE GENOMIC DNA]</scope>
    <source>
        <strain evidence="2 3">PLY_AMNH</strain>
    </source>
</reference>
<name>A0AAE0H1X2_9CHLO</name>
<feature type="compositionally biased region" description="Pro residues" evidence="1">
    <location>
        <begin position="96"/>
        <end position="132"/>
    </location>
</feature>
<feature type="compositionally biased region" description="Pro residues" evidence="1">
    <location>
        <begin position="146"/>
        <end position="157"/>
    </location>
</feature>
<sequence length="904" mass="97611">MNREGPKVVLSGRGRHAVTSGSRGMDMAGRFLTTTWQSRLLLLHCHLLLLRRHLLLLPRHLLRRLCILHRHHHPPPPPLPPPPPPATSTPPSTAASPPPPPPPPPSPPPPPAPSPPPPSTSPPPPPFPPPALTFPCSTSTSFSSPAPLPAPPPHTPPPPPTFPLSFFIPSPRLLLPLLLPHHHHLLFSLHHPRATTIASPTSLLHPSPPPPLPPPPLTGTVPTELGMLSELDTLEFEAVGNGSTKLNSIPYEPLPLPDTFLADDSPHKSANINKEITTATADLDNWMDAAVKCLLDLENGQSSALYVPACFPREHQSVQGPEDLTSTLQVQVLAAAGVSPDTLVPRLVTQIGPCRQFHCLGARQAASAISWIRKHPNYGYQLLGDAELNEKLPSEIPEWFSSTAGAASNSSAWLALKHSGERSDIARYALLRKHGGIYADLDTIALQSLEPLLTQNASLTIGLESDFRDAQNAREWVYARPRSFGIHIFAITKDNPILTKTLSLALENVRFPQVVYARVRLHGTGFPSHLETLFKTGPDVFARSLASTTASIQNVRILGIDEFSAPFPLTDGDKTRSRKFRTLQHQSSLGGVQYAVHTNLGSWLKNDAQTRPSSFDHIRQGETLLDGQWIAGSVSAIGQNAAAHFLECPNSLLSTPKNTSEALPSGPDPGLTVTDPSYVVIKPGRIVLGIGDGPDVGEEIWHSPAPETAVAAGETTVLVMNQTGNLQLYAMMAPLLPGDDDLSGSTTSSARRLLWEMEYTRPPLSAMLEARDAHAAGLSPAQHFDDKVLYATFFPKCGKIVVMSRLLEKIMVFLHTTARSMIRQKPWSGAGLTSHQNHSTAAFVASPQALTRRGEAAMSGIQQAAGNSDSQLYAPAMVPPQVIMICSRSIVGCWMSKRMAMPIT</sequence>
<dbReference type="Proteomes" id="UP001190700">
    <property type="component" value="Unassembled WGS sequence"/>
</dbReference>
<feature type="region of interest" description="Disordered" evidence="1">
    <location>
        <begin position="1"/>
        <end position="21"/>
    </location>
</feature>
<dbReference type="InterPro" id="IPR007577">
    <property type="entry name" value="GlycoTrfase_DXD_sugar-bd_CS"/>
</dbReference>
<evidence type="ECO:0000313" key="2">
    <source>
        <dbReference type="EMBL" id="KAK3288383.1"/>
    </source>
</evidence>
<comment type="caution">
    <text evidence="2">The sequence shown here is derived from an EMBL/GenBank/DDBJ whole genome shotgun (WGS) entry which is preliminary data.</text>
</comment>
<proteinExistence type="predicted"/>
<dbReference type="Gene3D" id="3.90.550.20">
    <property type="match status" value="1"/>
</dbReference>
<dbReference type="InterPro" id="IPR029044">
    <property type="entry name" value="Nucleotide-diphossugar_trans"/>
</dbReference>
<dbReference type="Pfam" id="PF04488">
    <property type="entry name" value="Gly_transf_sug"/>
    <property type="match status" value="1"/>
</dbReference>
<feature type="compositionally biased region" description="Low complexity" evidence="1">
    <location>
        <begin position="133"/>
        <end position="145"/>
    </location>
</feature>
<dbReference type="SUPFAM" id="SSF53448">
    <property type="entry name" value="Nucleotide-diphospho-sugar transferases"/>
    <property type="match status" value="1"/>
</dbReference>
<organism evidence="2 3">
    <name type="scientific">Cymbomonas tetramitiformis</name>
    <dbReference type="NCBI Taxonomy" id="36881"/>
    <lineage>
        <taxon>Eukaryota</taxon>
        <taxon>Viridiplantae</taxon>
        <taxon>Chlorophyta</taxon>
        <taxon>Pyramimonadophyceae</taxon>
        <taxon>Pyramimonadales</taxon>
        <taxon>Pyramimonadaceae</taxon>
        <taxon>Cymbomonas</taxon>
    </lineage>
</organism>
<evidence type="ECO:0000256" key="1">
    <source>
        <dbReference type="SAM" id="MobiDB-lite"/>
    </source>
</evidence>
<keyword evidence="3" id="KW-1185">Reference proteome</keyword>
<dbReference type="PANTHER" id="PTHR48125">
    <property type="entry name" value="LP07818P1"/>
    <property type="match status" value="1"/>
</dbReference>
<evidence type="ECO:0000313" key="3">
    <source>
        <dbReference type="Proteomes" id="UP001190700"/>
    </source>
</evidence>
<dbReference type="AlphaFoldDB" id="A0AAE0H1X2"/>
<dbReference type="PANTHER" id="PTHR48125:SF10">
    <property type="entry name" value="OS12G0136300 PROTEIN"/>
    <property type="match status" value="1"/>
</dbReference>
<protein>
    <submittedName>
        <fullName evidence="2">Uncharacterized protein</fullName>
    </submittedName>
</protein>
<accession>A0AAE0H1X2</accession>
<feature type="region of interest" description="Disordered" evidence="1">
    <location>
        <begin position="76"/>
        <end position="157"/>
    </location>
</feature>
<dbReference type="EMBL" id="LGRX02000505">
    <property type="protein sequence ID" value="KAK3288383.1"/>
    <property type="molecule type" value="Genomic_DNA"/>
</dbReference>
<gene>
    <name evidence="2" type="ORF">CYMTET_4136</name>
</gene>